<dbReference type="AlphaFoldDB" id="A0AAE1CJ31"/>
<feature type="region of interest" description="Disordered" evidence="1">
    <location>
        <begin position="1"/>
        <end position="34"/>
    </location>
</feature>
<comment type="caution">
    <text evidence="2">The sequence shown here is derived from an EMBL/GenBank/DDBJ whole genome shotgun (WGS) entry which is preliminary data.</text>
</comment>
<dbReference type="Proteomes" id="UP001283361">
    <property type="component" value="Unassembled WGS sequence"/>
</dbReference>
<accession>A0AAE1CJ31</accession>
<organism evidence="2 3">
    <name type="scientific">Elysia crispata</name>
    <name type="common">lettuce slug</name>
    <dbReference type="NCBI Taxonomy" id="231223"/>
    <lineage>
        <taxon>Eukaryota</taxon>
        <taxon>Metazoa</taxon>
        <taxon>Spiralia</taxon>
        <taxon>Lophotrochozoa</taxon>
        <taxon>Mollusca</taxon>
        <taxon>Gastropoda</taxon>
        <taxon>Heterobranchia</taxon>
        <taxon>Euthyneura</taxon>
        <taxon>Panpulmonata</taxon>
        <taxon>Sacoglossa</taxon>
        <taxon>Placobranchoidea</taxon>
        <taxon>Plakobranchidae</taxon>
        <taxon>Elysia</taxon>
    </lineage>
</organism>
<proteinExistence type="predicted"/>
<evidence type="ECO:0000313" key="3">
    <source>
        <dbReference type="Proteomes" id="UP001283361"/>
    </source>
</evidence>
<sequence>MVAPSRPPHSGGDCQRSVAKPPWHPREAGILPKAGGTPFGVGTLVFTVVKPRYPSRRELLGGLAKRPP</sequence>
<gene>
    <name evidence="2" type="ORF">RRG08_014442</name>
</gene>
<reference evidence="2" key="1">
    <citation type="journal article" date="2023" name="G3 (Bethesda)">
        <title>A reference genome for the long-term kleptoplast-retaining sea slug Elysia crispata morphotype clarki.</title>
        <authorList>
            <person name="Eastman K.E."/>
            <person name="Pendleton A.L."/>
            <person name="Shaikh M.A."/>
            <person name="Suttiyut T."/>
            <person name="Ogas R."/>
            <person name="Tomko P."/>
            <person name="Gavelis G."/>
            <person name="Widhalm J.R."/>
            <person name="Wisecaver J.H."/>
        </authorList>
    </citation>
    <scope>NUCLEOTIDE SEQUENCE</scope>
    <source>
        <strain evidence="2">ECLA1</strain>
    </source>
</reference>
<name>A0AAE1CJ31_9GAST</name>
<keyword evidence="3" id="KW-1185">Reference proteome</keyword>
<evidence type="ECO:0000313" key="2">
    <source>
        <dbReference type="EMBL" id="KAK3696839.1"/>
    </source>
</evidence>
<protein>
    <submittedName>
        <fullName evidence="2">Uncharacterized protein</fullName>
    </submittedName>
</protein>
<evidence type="ECO:0000256" key="1">
    <source>
        <dbReference type="SAM" id="MobiDB-lite"/>
    </source>
</evidence>
<dbReference type="EMBL" id="JAWDGP010008029">
    <property type="protein sequence ID" value="KAK3696839.1"/>
    <property type="molecule type" value="Genomic_DNA"/>
</dbReference>